<evidence type="ECO:0000313" key="1">
    <source>
        <dbReference type="EMBL" id="OUI79540.1"/>
    </source>
</evidence>
<dbReference type="RefSeq" id="WP_086553256.1">
    <property type="nucleotide sequence ID" value="NZ_JOMO01000080.1"/>
</dbReference>
<dbReference type="AlphaFoldDB" id="A0A251ZXZ5"/>
<reference evidence="1 2" key="1">
    <citation type="submission" date="2014-06" db="EMBL/GenBank/DDBJ databases">
        <authorList>
            <person name="Ju J."/>
            <person name="Zhang J."/>
        </authorList>
    </citation>
    <scope>NUCLEOTIDE SEQUENCE [LARGE SCALE GENOMIC DNA]</scope>
    <source>
        <strain evidence="1">DmW_045</strain>
    </source>
</reference>
<gene>
    <name evidence="1" type="ORF">HK12_13985</name>
</gene>
<protein>
    <submittedName>
        <fullName evidence="1">Uncharacterized protein</fullName>
    </submittedName>
</protein>
<comment type="caution">
    <text evidence="1">The sequence shown here is derived from an EMBL/GenBank/DDBJ whole genome shotgun (WGS) entry which is preliminary data.</text>
</comment>
<accession>A0A251ZXZ5</accession>
<dbReference type="EMBL" id="JOMO01000080">
    <property type="protein sequence ID" value="OUI79540.1"/>
    <property type="molecule type" value="Genomic_DNA"/>
</dbReference>
<organism evidence="1 2">
    <name type="scientific">Acetobacter orientalis</name>
    <dbReference type="NCBI Taxonomy" id="146474"/>
    <lineage>
        <taxon>Bacteria</taxon>
        <taxon>Pseudomonadati</taxon>
        <taxon>Pseudomonadota</taxon>
        <taxon>Alphaproteobacteria</taxon>
        <taxon>Acetobacterales</taxon>
        <taxon>Acetobacteraceae</taxon>
        <taxon>Acetobacter</taxon>
    </lineage>
</organism>
<dbReference type="Proteomes" id="UP000194639">
    <property type="component" value="Unassembled WGS sequence"/>
</dbReference>
<name>A0A251ZXZ5_9PROT</name>
<sequence>MTDEVLVEHNIYYFMRERGKRYNLYRDNGPAVIHIEAPDYDYTQPIIQRHISISEAEQELADKTITGQLWIKNDDDITDEVEEFLNNKDWPDDYRQWTKKHWAKFKLRF</sequence>
<evidence type="ECO:0000313" key="2">
    <source>
        <dbReference type="Proteomes" id="UP000194639"/>
    </source>
</evidence>
<proteinExistence type="predicted"/>